<dbReference type="Proteomes" id="UP000078540">
    <property type="component" value="Unassembled WGS sequence"/>
</dbReference>
<feature type="region of interest" description="Disordered" evidence="1">
    <location>
        <begin position="24"/>
        <end position="98"/>
    </location>
</feature>
<accession>A0A195B3D2</accession>
<proteinExistence type="predicted"/>
<dbReference type="EMBL" id="KQ976625">
    <property type="protein sequence ID" value="KYM79003.1"/>
    <property type="molecule type" value="Genomic_DNA"/>
</dbReference>
<gene>
    <name evidence="2" type="ORF">ALC53_10557</name>
</gene>
<feature type="compositionally biased region" description="Basic and acidic residues" evidence="1">
    <location>
        <begin position="24"/>
        <end position="84"/>
    </location>
</feature>
<sequence length="144" mass="16592">MRTEGRWNICYALVECSFAVFAEGSDRERKRDSERERERERETERKRVKKEEKASSERDGIEGRNAERTEERERERERERENAKRFGGPGEAGQWKDRPAIVQPFSKTKSDSHLDLSLTPAVLHSAYNLDQAAAPGSCSHPGEN</sequence>
<protein>
    <submittedName>
        <fullName evidence="2">Uncharacterized protein</fullName>
    </submittedName>
</protein>
<organism evidence="2 3">
    <name type="scientific">Atta colombica</name>
    <dbReference type="NCBI Taxonomy" id="520822"/>
    <lineage>
        <taxon>Eukaryota</taxon>
        <taxon>Metazoa</taxon>
        <taxon>Ecdysozoa</taxon>
        <taxon>Arthropoda</taxon>
        <taxon>Hexapoda</taxon>
        <taxon>Insecta</taxon>
        <taxon>Pterygota</taxon>
        <taxon>Neoptera</taxon>
        <taxon>Endopterygota</taxon>
        <taxon>Hymenoptera</taxon>
        <taxon>Apocrita</taxon>
        <taxon>Aculeata</taxon>
        <taxon>Formicoidea</taxon>
        <taxon>Formicidae</taxon>
        <taxon>Myrmicinae</taxon>
        <taxon>Atta</taxon>
    </lineage>
</organism>
<reference evidence="2 3" key="1">
    <citation type="submission" date="2015-09" db="EMBL/GenBank/DDBJ databases">
        <title>Atta colombica WGS genome.</title>
        <authorList>
            <person name="Nygaard S."/>
            <person name="Hu H."/>
            <person name="Boomsma J."/>
            <person name="Zhang G."/>
        </authorList>
    </citation>
    <scope>NUCLEOTIDE SEQUENCE [LARGE SCALE GENOMIC DNA]</scope>
    <source>
        <strain evidence="2">Treedump-2</strain>
        <tissue evidence="2">Whole body</tissue>
    </source>
</reference>
<evidence type="ECO:0000313" key="2">
    <source>
        <dbReference type="EMBL" id="KYM79003.1"/>
    </source>
</evidence>
<dbReference type="AlphaFoldDB" id="A0A195B3D2"/>
<evidence type="ECO:0000313" key="3">
    <source>
        <dbReference type="Proteomes" id="UP000078540"/>
    </source>
</evidence>
<name>A0A195B3D2_9HYME</name>
<keyword evidence="3" id="KW-1185">Reference proteome</keyword>
<evidence type="ECO:0000256" key="1">
    <source>
        <dbReference type="SAM" id="MobiDB-lite"/>
    </source>
</evidence>